<gene>
    <name evidence="3" type="ORF">POLS_LOCUS6042</name>
</gene>
<organism evidence="3 4">
    <name type="scientific">Penicillium olsonii</name>
    <dbReference type="NCBI Taxonomy" id="99116"/>
    <lineage>
        <taxon>Eukaryota</taxon>
        <taxon>Fungi</taxon>
        <taxon>Dikarya</taxon>
        <taxon>Ascomycota</taxon>
        <taxon>Pezizomycotina</taxon>
        <taxon>Eurotiomycetes</taxon>
        <taxon>Eurotiomycetidae</taxon>
        <taxon>Eurotiales</taxon>
        <taxon>Aspergillaceae</taxon>
        <taxon>Penicillium</taxon>
    </lineage>
</organism>
<feature type="region of interest" description="Disordered" evidence="1">
    <location>
        <begin position="582"/>
        <end position="1083"/>
    </location>
</feature>
<evidence type="ECO:0000259" key="2">
    <source>
        <dbReference type="SMART" id="SM00976"/>
    </source>
</evidence>
<dbReference type="SMART" id="SM00976">
    <property type="entry name" value="Telo_bind"/>
    <property type="match status" value="1"/>
</dbReference>
<feature type="region of interest" description="Disordered" evidence="1">
    <location>
        <begin position="458"/>
        <end position="482"/>
    </location>
</feature>
<protein>
    <recommendedName>
        <fullName evidence="2">Telomeric single stranded DNA binding POT1/Cdc13 domain-containing protein</fullName>
    </recommendedName>
</protein>
<feature type="compositionally biased region" description="Low complexity" evidence="1">
    <location>
        <begin position="675"/>
        <end position="687"/>
    </location>
</feature>
<comment type="caution">
    <text evidence="3">The sequence shown here is derived from an EMBL/GenBank/DDBJ whole genome shotgun (WGS) entry which is preliminary data.</text>
</comment>
<feature type="region of interest" description="Disordered" evidence="1">
    <location>
        <begin position="497"/>
        <end position="562"/>
    </location>
</feature>
<feature type="compositionally biased region" description="Polar residues" evidence="1">
    <location>
        <begin position="1012"/>
        <end position="1034"/>
    </location>
</feature>
<feature type="region of interest" description="Disordered" evidence="1">
    <location>
        <begin position="267"/>
        <end position="298"/>
    </location>
</feature>
<dbReference type="Pfam" id="PF02765">
    <property type="entry name" value="POT1"/>
    <property type="match status" value="1"/>
</dbReference>
<feature type="compositionally biased region" description="Basic and acidic residues" evidence="1">
    <location>
        <begin position="1325"/>
        <end position="1334"/>
    </location>
</feature>
<feature type="compositionally biased region" description="Acidic residues" evidence="1">
    <location>
        <begin position="839"/>
        <end position="853"/>
    </location>
</feature>
<dbReference type="InterPro" id="IPR012340">
    <property type="entry name" value="NA-bd_OB-fold"/>
</dbReference>
<feature type="compositionally biased region" description="Basic and acidic residues" evidence="1">
    <location>
        <begin position="1001"/>
        <end position="1010"/>
    </location>
</feature>
<feature type="region of interest" description="Disordered" evidence="1">
    <location>
        <begin position="1289"/>
        <end position="1360"/>
    </location>
</feature>
<feature type="compositionally biased region" description="Acidic residues" evidence="1">
    <location>
        <begin position="542"/>
        <end position="552"/>
    </location>
</feature>
<feature type="compositionally biased region" description="Acidic residues" evidence="1">
    <location>
        <begin position="661"/>
        <end position="674"/>
    </location>
</feature>
<reference evidence="3" key="1">
    <citation type="submission" date="2021-07" db="EMBL/GenBank/DDBJ databases">
        <authorList>
            <person name="Branca A.L. A."/>
        </authorList>
    </citation>
    <scope>NUCLEOTIDE SEQUENCE</scope>
</reference>
<feature type="compositionally biased region" description="Low complexity" evidence="1">
    <location>
        <begin position="983"/>
        <end position="993"/>
    </location>
</feature>
<accession>A0A9W4HX63</accession>
<dbReference type="GO" id="GO:0000781">
    <property type="term" value="C:chromosome, telomeric region"/>
    <property type="evidence" value="ECO:0007669"/>
    <property type="project" value="InterPro"/>
</dbReference>
<feature type="compositionally biased region" description="Basic and acidic residues" evidence="1">
    <location>
        <begin position="904"/>
        <end position="924"/>
    </location>
</feature>
<name>A0A9W4HX63_PENOL</name>
<dbReference type="Gene3D" id="2.40.50.140">
    <property type="entry name" value="Nucleic acid-binding proteins"/>
    <property type="match status" value="1"/>
</dbReference>
<feature type="compositionally biased region" description="Polar residues" evidence="1">
    <location>
        <begin position="929"/>
        <end position="943"/>
    </location>
</feature>
<feature type="compositionally biased region" description="Acidic residues" evidence="1">
    <location>
        <begin position="642"/>
        <end position="652"/>
    </location>
</feature>
<feature type="domain" description="Telomeric single stranded DNA binding POT1/Cdc13" evidence="2">
    <location>
        <begin position="1138"/>
        <end position="1269"/>
    </location>
</feature>
<sequence length="1360" mass="147835">MTASEQSPAPNALGSLARVSIAELSPDLDQPENKSILAAVTLVWPYSSSHRSLSLLLAEPDFRLRRSQGQVKVTFHGHVAEKVAESHVGIGDSIRLGLDGSNLVSNEANHSAQQTPGKSIGWDVHFETGVCLEVLRPSQSSLIVNVEHATYATAPQKAELAPPATPTKVDIGSAHDFASNTGSWGSPAFLKPSRPSFGGTNRLAFDPFAEDDGFVPGKGRKKPRYSLQREDWRIVDEPDSSPEQEKALDWEQALEQELDQAELDFNSAGDELQNNPPDVSNPESKSEPQVPSPVFAKPSLELTGSILERRAEESNNAMIQEIRDAQVHLPTDTPKIRPIPSPGLPVPSPLVSDHVGLTDYFPSWTSSETQEIRSVATEVATPSVSFVETSEIETDPIASQQTELAEEDIDTVNTNVFGDVFSSRIETESYSDPHYLPEGQDERPADTFSTLITEQGFASNNDQFDNSSNSIQRAGEALQEEEEEALEAMEHLVPTQTGFEPESVGAATGEAESEDPQSLGEDIVDICEQDIGSDTVHVGPDVEADIEEDSESDLQSAEDTHLATEVDMDALHALQSMRDLREREYLERGGPSQEEIEGGHDVYDPSVVTGGPSRSRDETPSAKDDEMVDEEDRHITQPGDYYDSEDEYDEEASQYGQGEYGSDESDIDDSEQEDPASSQPQPAQSQEVIVLDSDSDDDAASEPPRRPTVHPSEQDDRSSSRSGSPESAVASDNTDSAMDAELARPRDLNSENGDYSVSEDESHGDESEEDDGRGPSYDGSDDRVHDSDKDDESAADMSDEGQNELDIRANDSDKDDESTAAISDQGQNELDTRVHDSDKDDESAADMSDEGQNELDIRANDSDKDDESAAAISEQNEDERDSPYNDADASENAELAPSISQQDENEHMRDTDFMQSVNDERDQPVTKLESPNQDQSSNETNDTPMDYDQDLADNTVYPDNRTEQDTQPDATKFVPKFYSLDGAAESHIAPASAAEDDQADPVDKPPREMAPESTQETTTLGRASGSEFETTSAIDQDEVPVEPSIPLQPSPSSTSPMLGEDGAADPVGHAAGSEGDDNNASDARSAVELVQTIETPERPLTVPRVVISADSTRDPSAIVQPPTPGRDASGLHSKLSYFAPLATLVDHQDDLVNTISVVQAVSQATRPKSGSKDWFVSVDLTDPSMAGMTLNAQIFRRNKATIPNLSEGSAVLLRDFQVHSLEHKITLLSVETSAWVVFDSGSDAEVNGSDVEYGSEERAYASGLRRWYNEVGSASVADYMLQASIERDSIDRELSPPNSEVPSELGSPSSKRGSRRRRQSNRQVAIHELRDGTRYTEAGSPNSRNSSVHELRDGTLYANI</sequence>
<keyword evidence="4" id="KW-1185">Reference proteome</keyword>
<dbReference type="GO" id="GO:0003677">
    <property type="term" value="F:DNA binding"/>
    <property type="evidence" value="ECO:0007669"/>
    <property type="project" value="InterPro"/>
</dbReference>
<evidence type="ECO:0000256" key="1">
    <source>
        <dbReference type="SAM" id="MobiDB-lite"/>
    </source>
</evidence>
<feature type="compositionally biased region" description="Low complexity" evidence="1">
    <location>
        <begin position="459"/>
        <end position="470"/>
    </location>
</feature>
<dbReference type="Proteomes" id="UP001153618">
    <property type="component" value="Unassembled WGS sequence"/>
</dbReference>
<dbReference type="GO" id="GO:0000723">
    <property type="term" value="P:telomere maintenance"/>
    <property type="evidence" value="ECO:0007669"/>
    <property type="project" value="InterPro"/>
</dbReference>
<evidence type="ECO:0000313" key="4">
    <source>
        <dbReference type="Proteomes" id="UP001153618"/>
    </source>
</evidence>
<proteinExistence type="predicted"/>
<dbReference type="SUPFAM" id="SSF50249">
    <property type="entry name" value="Nucleic acid-binding proteins"/>
    <property type="match status" value="1"/>
</dbReference>
<feature type="compositionally biased region" description="Acidic residues" evidence="1">
    <location>
        <begin position="789"/>
        <end position="803"/>
    </location>
</feature>
<feature type="compositionally biased region" description="Low complexity" evidence="1">
    <location>
        <begin position="720"/>
        <end position="731"/>
    </location>
</feature>
<feature type="compositionally biased region" description="Polar residues" evidence="1">
    <location>
        <begin position="820"/>
        <end position="829"/>
    </location>
</feature>
<feature type="compositionally biased region" description="Basic and acidic residues" evidence="1">
    <location>
        <begin position="614"/>
        <end position="635"/>
    </location>
</feature>
<evidence type="ECO:0000313" key="3">
    <source>
        <dbReference type="EMBL" id="CAG8149628.1"/>
    </source>
</evidence>
<dbReference type="EMBL" id="CAJVOS010000032">
    <property type="protein sequence ID" value="CAG8149628.1"/>
    <property type="molecule type" value="Genomic_DNA"/>
</dbReference>
<dbReference type="OrthoDB" id="5363079at2759"/>
<feature type="compositionally biased region" description="Polar residues" evidence="1">
    <location>
        <begin position="272"/>
        <end position="289"/>
    </location>
</feature>
<dbReference type="InterPro" id="IPR011564">
    <property type="entry name" value="Telomer_end-bd_POT1/Cdc13"/>
</dbReference>
<dbReference type="CDD" id="cd04497">
    <property type="entry name" value="hPOT1_OB1_like"/>
    <property type="match status" value="1"/>
</dbReference>